<dbReference type="InterPro" id="IPR052779">
    <property type="entry name" value="WDR62"/>
</dbReference>
<keyword evidence="2" id="KW-1185">Reference proteome</keyword>
<reference evidence="1 2" key="1">
    <citation type="submission" date="2019-09" db="EMBL/GenBank/DDBJ databases">
        <title>A chromosome-level genome assembly of the Chinese tupelo Nyssa sinensis.</title>
        <authorList>
            <person name="Yang X."/>
            <person name="Kang M."/>
            <person name="Yang Y."/>
            <person name="Xiong H."/>
            <person name="Wang M."/>
            <person name="Zhang Z."/>
            <person name="Wang Z."/>
            <person name="Wu H."/>
            <person name="Ma T."/>
            <person name="Liu J."/>
            <person name="Xi Z."/>
        </authorList>
    </citation>
    <scope>NUCLEOTIDE SEQUENCE [LARGE SCALE GENOMIC DNA]</scope>
    <source>
        <strain evidence="1">J267</strain>
        <tissue evidence="1">Leaf</tissue>
    </source>
</reference>
<protein>
    <submittedName>
        <fullName evidence="1">Uncharacterized protein</fullName>
    </submittedName>
</protein>
<proteinExistence type="predicted"/>
<sequence>MKPSRRLKKPDTSSKLILEEIIGLTTKNANGLASSNSKANCVYLAGCVVVVYNIDSGTQSHLIVSNRMPKPLSCVAISQDGSFVAAGESGHQPAVLIWDAATLAVISELKGHQYGVSCIGFSPDGRRLVSVGFPRDGYICLWDRRSGILFTKVKACSSCSAVASVSFSSDAKFIVTAGKRHLKFWKIGSSTRPRTNTGAAALTMQGKSVSLSHHKGCLFIAVTSSIWTDSCRVDWDQAGEVLPIYALTDAGVLCVLTFWAVNTKLGRLKG</sequence>
<dbReference type="AlphaFoldDB" id="A0A5J4ZK85"/>
<gene>
    <name evidence="1" type="ORF">F0562_016231</name>
</gene>
<evidence type="ECO:0000313" key="2">
    <source>
        <dbReference type="Proteomes" id="UP000325577"/>
    </source>
</evidence>
<dbReference type="EMBL" id="CM018050">
    <property type="protein sequence ID" value="KAA8518995.1"/>
    <property type="molecule type" value="Genomic_DNA"/>
</dbReference>
<dbReference type="InterPro" id="IPR036322">
    <property type="entry name" value="WD40_repeat_dom_sf"/>
</dbReference>
<accession>A0A5J4ZK85</accession>
<dbReference type="Proteomes" id="UP000325577">
    <property type="component" value="Linkage Group LG7"/>
</dbReference>
<dbReference type="Pfam" id="PF00400">
    <property type="entry name" value="WD40"/>
    <property type="match status" value="2"/>
</dbReference>
<dbReference type="InterPro" id="IPR015943">
    <property type="entry name" value="WD40/YVTN_repeat-like_dom_sf"/>
</dbReference>
<dbReference type="SMART" id="SM00320">
    <property type="entry name" value="WD40"/>
    <property type="match status" value="3"/>
</dbReference>
<dbReference type="OrthoDB" id="6154712at2759"/>
<dbReference type="InterPro" id="IPR001680">
    <property type="entry name" value="WD40_rpt"/>
</dbReference>
<dbReference type="SUPFAM" id="SSF50978">
    <property type="entry name" value="WD40 repeat-like"/>
    <property type="match status" value="1"/>
</dbReference>
<dbReference type="PANTHER" id="PTHR45589">
    <property type="entry name" value="WD REPEAT DOMAIN 62, ISOFORM G"/>
    <property type="match status" value="1"/>
</dbReference>
<organism evidence="1 2">
    <name type="scientific">Nyssa sinensis</name>
    <dbReference type="NCBI Taxonomy" id="561372"/>
    <lineage>
        <taxon>Eukaryota</taxon>
        <taxon>Viridiplantae</taxon>
        <taxon>Streptophyta</taxon>
        <taxon>Embryophyta</taxon>
        <taxon>Tracheophyta</taxon>
        <taxon>Spermatophyta</taxon>
        <taxon>Magnoliopsida</taxon>
        <taxon>eudicotyledons</taxon>
        <taxon>Gunneridae</taxon>
        <taxon>Pentapetalae</taxon>
        <taxon>asterids</taxon>
        <taxon>Cornales</taxon>
        <taxon>Nyssaceae</taxon>
        <taxon>Nyssa</taxon>
    </lineage>
</organism>
<evidence type="ECO:0000313" key="1">
    <source>
        <dbReference type="EMBL" id="KAA8518995.1"/>
    </source>
</evidence>
<dbReference type="Gene3D" id="2.130.10.10">
    <property type="entry name" value="YVTN repeat-like/Quinoprotein amine dehydrogenase"/>
    <property type="match status" value="1"/>
</dbReference>
<dbReference type="PANTHER" id="PTHR45589:SF1">
    <property type="entry name" value="WD REPEAT DOMAIN 62, ISOFORM G"/>
    <property type="match status" value="1"/>
</dbReference>
<name>A0A5J4ZK85_9ASTE</name>